<dbReference type="Proteomes" id="UP000676079">
    <property type="component" value="Chromosome"/>
</dbReference>
<name>A0ABX8BM51_9ACTN</name>
<organism evidence="2 3">
    <name type="scientific">Nocardiopsis changdeensis</name>
    <dbReference type="NCBI Taxonomy" id="2831969"/>
    <lineage>
        <taxon>Bacteria</taxon>
        <taxon>Bacillati</taxon>
        <taxon>Actinomycetota</taxon>
        <taxon>Actinomycetes</taxon>
        <taxon>Streptosporangiales</taxon>
        <taxon>Nocardiopsidaceae</taxon>
        <taxon>Nocardiopsis</taxon>
    </lineage>
</organism>
<evidence type="ECO:0000313" key="3">
    <source>
        <dbReference type="Proteomes" id="UP000676079"/>
    </source>
</evidence>
<gene>
    <name evidence="2" type="ORF">KGD84_02290</name>
</gene>
<reference evidence="2 3" key="1">
    <citation type="submission" date="2021-05" db="EMBL/GenBank/DDBJ databases">
        <title>Direct Submission.</title>
        <authorList>
            <person name="Li K."/>
            <person name="Gao J."/>
        </authorList>
    </citation>
    <scope>NUCLEOTIDE SEQUENCE [LARGE SCALE GENOMIC DNA]</scope>
    <source>
        <strain evidence="2 3">Mg02</strain>
    </source>
</reference>
<dbReference type="EMBL" id="CP074133">
    <property type="protein sequence ID" value="QUX23251.1"/>
    <property type="molecule type" value="Genomic_DNA"/>
</dbReference>
<sequence>MEHALTAPAARHPAVPVRRVGDEHRGAVLFGECLADPAEVERAFSATGAVSPARALEVLRAFPGRYGVVCHDMEETAVTGDLAGVLRIWFGAGAPARFALTPTALFGPGLPRVDPGGLAARLFIPDAVGTLPGGDPFQGITELPQDHMLVVRDGTARMERLRSPFRPEAGGDPVEASRTLADALTRAVTARLPRSGRISADLSGGMDSSFTALLAARHHREGVQAITYTDRFADNADDLAHASRLAGTDPSLRHRVVHGGPDTLPFSLLDRAPFTDLPGTDVVLHARTARRLSPALGTEVHFAGDGGDAVIGAPLTYLAALAHTREFLRECRGWAALRQRPAHRVLRAAWAVSRQSYADALLNAAERLSRPAAADRPDAPPLWEAALTWTAVSPLAAWGTPWARREAAERLRQAAASVQEEDDGTDAHALRAVRWHAAISRPFLQVAHAHGVRVALPFFDHQVLAACLSVPARHRVSTAQVKPLLAQAWRTTFPTVRFERSTKGDYGACEYHGVRRNADRLRSLFRESRLGDLGVIRPDLVLAVLDAAVEGRRVAMGALADAVAAEVWLRGLDRCTVPAEREEQA</sequence>
<dbReference type="InterPro" id="IPR001962">
    <property type="entry name" value="Asn_synthase"/>
</dbReference>
<dbReference type="InterPro" id="IPR014729">
    <property type="entry name" value="Rossmann-like_a/b/a_fold"/>
</dbReference>
<accession>A0ABX8BM51</accession>
<dbReference type="Gene3D" id="3.40.50.620">
    <property type="entry name" value="HUPs"/>
    <property type="match status" value="1"/>
</dbReference>
<evidence type="ECO:0000259" key="1">
    <source>
        <dbReference type="Pfam" id="PF00733"/>
    </source>
</evidence>
<dbReference type="RefSeq" id="WP_220564475.1">
    <property type="nucleotide sequence ID" value="NZ_CP074133.1"/>
</dbReference>
<protein>
    <submittedName>
        <fullName evidence="2">Asparagine synthetase B family protein</fullName>
    </submittedName>
</protein>
<dbReference type="Pfam" id="PF00733">
    <property type="entry name" value="Asn_synthase"/>
    <property type="match status" value="1"/>
</dbReference>
<keyword evidence="3" id="KW-1185">Reference proteome</keyword>
<evidence type="ECO:0000313" key="2">
    <source>
        <dbReference type="EMBL" id="QUX23251.1"/>
    </source>
</evidence>
<proteinExistence type="predicted"/>
<feature type="domain" description="Asparagine synthetase" evidence="1">
    <location>
        <begin position="180"/>
        <end position="570"/>
    </location>
</feature>
<dbReference type="SUPFAM" id="SSF52402">
    <property type="entry name" value="Adenine nucleotide alpha hydrolases-like"/>
    <property type="match status" value="1"/>
</dbReference>